<name>A0A4Z1B0N3_9FLAO</name>
<dbReference type="Gene3D" id="3.90.550.10">
    <property type="entry name" value="Spore Coat Polysaccharide Biosynthesis Protein SpsA, Chain A"/>
    <property type="match status" value="1"/>
</dbReference>
<keyword evidence="2" id="KW-0808">Transferase</keyword>
<dbReference type="SUPFAM" id="SSF53448">
    <property type="entry name" value="Nucleotide-diphospho-sugar transferases"/>
    <property type="match status" value="1"/>
</dbReference>
<accession>A0A4Z1B0N3</accession>
<evidence type="ECO:0000313" key="3">
    <source>
        <dbReference type="Proteomes" id="UP000297998"/>
    </source>
</evidence>
<dbReference type="OrthoDB" id="952827at2"/>
<protein>
    <submittedName>
        <fullName evidence="2">Glycosyltransferase</fullName>
    </submittedName>
</protein>
<dbReference type="GO" id="GO:0006487">
    <property type="term" value="P:protein N-linked glycosylation"/>
    <property type="evidence" value="ECO:0007669"/>
    <property type="project" value="TreeGrafter"/>
</dbReference>
<dbReference type="Proteomes" id="UP000297998">
    <property type="component" value="Unassembled WGS sequence"/>
</dbReference>
<dbReference type="InterPro" id="IPR001173">
    <property type="entry name" value="Glyco_trans_2-like"/>
</dbReference>
<dbReference type="GO" id="GO:0016740">
    <property type="term" value="F:transferase activity"/>
    <property type="evidence" value="ECO:0007669"/>
    <property type="project" value="UniProtKB-KW"/>
</dbReference>
<feature type="domain" description="Glycosyltransferase 2-like" evidence="1">
    <location>
        <begin position="6"/>
        <end position="174"/>
    </location>
</feature>
<reference evidence="2 3" key="1">
    <citation type="submission" date="2019-03" db="EMBL/GenBank/DDBJ databases">
        <title>Empedobacter tilapiae sp. nov., isolated from an intestine of Nile tilapia Oreochromis niloticus.</title>
        <authorList>
            <person name="Kim Y.-O."/>
            <person name="Yoon J.-H."/>
        </authorList>
    </citation>
    <scope>NUCLEOTIDE SEQUENCE [LARGE SCALE GENOMIC DNA]</scope>
    <source>
        <strain evidence="2 3">MRS2</strain>
    </source>
</reference>
<dbReference type="EMBL" id="SRPE01000006">
    <property type="protein sequence ID" value="TGN26653.1"/>
    <property type="molecule type" value="Genomic_DNA"/>
</dbReference>
<dbReference type="PANTHER" id="PTHR10859">
    <property type="entry name" value="GLYCOSYL TRANSFERASE"/>
    <property type="match status" value="1"/>
</dbReference>
<dbReference type="PANTHER" id="PTHR10859:SF91">
    <property type="entry name" value="DOLICHYL-PHOSPHATE BETA-GLUCOSYLTRANSFERASE"/>
    <property type="match status" value="1"/>
</dbReference>
<sequence length="237" mass="28025">MPKIAIIIPCYNEEERLNEDNIKHLLQHPSITIYLANDGSLDKTSFIINDIANKNDHCFVIDFDQNQGKANTIYKAIQFISQKEIYDYIGYFDADFSTPAYKMIEMIEALKNSSYEFIFASRIKTLNSRILRKTYRHFIGRIILTLLNLKHHLGIYDTQCGAKIFSKTMIQEVFEQKFYTSWLFDAEVFIRLKNKNLLIYGNEYSIEDWKDVEGSKLKLNHAFIIFKELYLLYTKYN</sequence>
<comment type="caution">
    <text evidence="2">The sequence shown here is derived from an EMBL/GenBank/DDBJ whole genome shotgun (WGS) entry which is preliminary data.</text>
</comment>
<evidence type="ECO:0000259" key="1">
    <source>
        <dbReference type="Pfam" id="PF00535"/>
    </source>
</evidence>
<dbReference type="RefSeq" id="WP_135835561.1">
    <property type="nucleotide sequence ID" value="NZ_SRPE01000006.1"/>
</dbReference>
<proteinExistence type="predicted"/>
<dbReference type="InterPro" id="IPR029044">
    <property type="entry name" value="Nucleotide-diphossugar_trans"/>
</dbReference>
<gene>
    <name evidence="2" type="ORF">E4J94_09385</name>
</gene>
<organism evidence="2 3">
    <name type="scientific">Empedobacter tilapiae</name>
    <dbReference type="NCBI Taxonomy" id="2491114"/>
    <lineage>
        <taxon>Bacteria</taxon>
        <taxon>Pseudomonadati</taxon>
        <taxon>Bacteroidota</taxon>
        <taxon>Flavobacteriia</taxon>
        <taxon>Flavobacteriales</taxon>
        <taxon>Weeksellaceae</taxon>
        <taxon>Empedobacter</taxon>
    </lineage>
</organism>
<keyword evidence="3" id="KW-1185">Reference proteome</keyword>
<dbReference type="AlphaFoldDB" id="A0A4Z1B0N3"/>
<dbReference type="Pfam" id="PF00535">
    <property type="entry name" value="Glycos_transf_2"/>
    <property type="match status" value="1"/>
</dbReference>
<evidence type="ECO:0000313" key="2">
    <source>
        <dbReference type="EMBL" id="TGN26653.1"/>
    </source>
</evidence>